<dbReference type="AlphaFoldDB" id="A0A6P1Z8R9"/>
<reference evidence="1 2" key="1">
    <citation type="submission" date="2018-06" db="EMBL/GenBank/DDBJ databases">
        <title>Complete genome of Desulfovibrio marinus P48SEP.</title>
        <authorList>
            <person name="Crispim J.S."/>
            <person name="Vidigal P.M.P."/>
            <person name="Silva L.C.F."/>
            <person name="Araujo L.C."/>
            <person name="Laguardia C.N."/>
            <person name="Dias R.S."/>
            <person name="Sousa M.P."/>
            <person name="Paula S.O."/>
            <person name="Silva C."/>
        </authorList>
    </citation>
    <scope>NUCLEOTIDE SEQUENCE [LARGE SCALE GENOMIC DNA]</scope>
    <source>
        <strain evidence="1 2">P48SEP</strain>
    </source>
</reference>
<gene>
    <name evidence="1" type="ORF">DQK91_23395</name>
</gene>
<sequence length="44" mass="4487">AIPAVAATVTIKQTPQAFLRDVLDAAHALAVEKSLQATDAASLV</sequence>
<evidence type="ECO:0000313" key="2">
    <source>
        <dbReference type="Proteomes" id="UP000434052"/>
    </source>
</evidence>
<comment type="caution">
    <text evidence="1">The sequence shown here is derived from an EMBL/GenBank/DDBJ whole genome shotgun (WGS) entry which is preliminary data.</text>
</comment>
<organism evidence="1 2">
    <name type="scientific">Oceanidesulfovibrio marinus</name>
    <dbReference type="NCBI Taxonomy" id="370038"/>
    <lineage>
        <taxon>Bacteria</taxon>
        <taxon>Pseudomonadati</taxon>
        <taxon>Thermodesulfobacteriota</taxon>
        <taxon>Desulfovibrionia</taxon>
        <taxon>Desulfovibrionales</taxon>
        <taxon>Desulfovibrionaceae</taxon>
        <taxon>Oceanidesulfovibrio</taxon>
    </lineage>
</organism>
<protein>
    <submittedName>
        <fullName evidence="1">Uncharacterized protein</fullName>
    </submittedName>
</protein>
<name>A0A6P1Z8R9_9BACT</name>
<feature type="non-terminal residue" evidence="1">
    <location>
        <position position="1"/>
    </location>
</feature>
<proteinExistence type="predicted"/>
<evidence type="ECO:0000313" key="1">
    <source>
        <dbReference type="EMBL" id="TVM24397.1"/>
    </source>
</evidence>
<dbReference type="Proteomes" id="UP000434052">
    <property type="component" value="Unassembled WGS sequence"/>
</dbReference>
<accession>A0A6P1Z8R9</accession>
<dbReference type="EMBL" id="QMIF01000328">
    <property type="protein sequence ID" value="TVM24397.1"/>
    <property type="molecule type" value="Genomic_DNA"/>
</dbReference>